<organism evidence="2 3">
    <name type="scientific">Frankliniella occidentalis</name>
    <name type="common">Western flower thrips</name>
    <name type="synonym">Euthrips occidentalis</name>
    <dbReference type="NCBI Taxonomy" id="133901"/>
    <lineage>
        <taxon>Eukaryota</taxon>
        <taxon>Metazoa</taxon>
        <taxon>Ecdysozoa</taxon>
        <taxon>Arthropoda</taxon>
        <taxon>Hexapoda</taxon>
        <taxon>Insecta</taxon>
        <taxon>Pterygota</taxon>
        <taxon>Neoptera</taxon>
        <taxon>Paraneoptera</taxon>
        <taxon>Thysanoptera</taxon>
        <taxon>Terebrantia</taxon>
        <taxon>Thripoidea</taxon>
        <taxon>Thripidae</taxon>
        <taxon>Frankliniella</taxon>
    </lineage>
</organism>
<feature type="compositionally biased region" description="Basic residues" evidence="1">
    <location>
        <begin position="70"/>
        <end position="81"/>
    </location>
</feature>
<feature type="compositionally biased region" description="Polar residues" evidence="1">
    <location>
        <begin position="82"/>
        <end position="100"/>
    </location>
</feature>
<feature type="region of interest" description="Disordered" evidence="1">
    <location>
        <begin position="68"/>
        <end position="100"/>
    </location>
</feature>
<dbReference type="KEGG" id="foc:113201785"/>
<evidence type="ECO:0000313" key="2">
    <source>
        <dbReference type="Proteomes" id="UP000504606"/>
    </source>
</evidence>
<dbReference type="Proteomes" id="UP000504606">
    <property type="component" value="Unplaced"/>
</dbReference>
<dbReference type="GeneID" id="113201785"/>
<reference evidence="3 4" key="1">
    <citation type="submission" date="2025-04" db="UniProtKB">
        <authorList>
            <consortium name="RefSeq"/>
        </authorList>
    </citation>
    <scope>IDENTIFICATION</scope>
    <source>
        <tissue evidence="3 4">Whole organism</tissue>
    </source>
</reference>
<proteinExistence type="predicted"/>
<name>A0A6J1RSX9_FRAOC</name>
<evidence type="ECO:0000313" key="3">
    <source>
        <dbReference type="RefSeq" id="XP_026271483.1"/>
    </source>
</evidence>
<dbReference type="RefSeq" id="XP_026271483.1">
    <property type="nucleotide sequence ID" value="XM_026415698.2"/>
</dbReference>
<evidence type="ECO:0000256" key="1">
    <source>
        <dbReference type="SAM" id="MobiDB-lite"/>
    </source>
</evidence>
<gene>
    <name evidence="3 4" type="primary">LOC113201785</name>
</gene>
<dbReference type="AlphaFoldDB" id="A0A6J1RSX9"/>
<accession>A0A6J1RSX9</accession>
<sequence>MATSRSEDGNAPVLFSLADPADIDALKTLADLAGIKAPGNTMKIIIELITMGVPPMEVHSLVRDVLASKSRSRRAGVKHSSRQLQATPETIQENTAPQPQ</sequence>
<dbReference type="RefSeq" id="XP_052127205.1">
    <property type="nucleotide sequence ID" value="XM_052271245.1"/>
</dbReference>
<protein>
    <submittedName>
        <fullName evidence="3 4">Uncharacterized protein LOC113201785</fullName>
    </submittedName>
</protein>
<keyword evidence="2" id="KW-1185">Reference proteome</keyword>
<evidence type="ECO:0000313" key="4">
    <source>
        <dbReference type="RefSeq" id="XP_052127205.1"/>
    </source>
</evidence>